<dbReference type="PANTHER" id="PTHR33307">
    <property type="entry name" value="ALPHA-RHAMNOSIDASE (EUROFUNG)"/>
    <property type="match status" value="1"/>
</dbReference>
<organism evidence="9 10">
    <name type="scientific">Sphingobacterium thalpophilum</name>
    <dbReference type="NCBI Taxonomy" id="259"/>
    <lineage>
        <taxon>Bacteria</taxon>
        <taxon>Pseudomonadati</taxon>
        <taxon>Bacteroidota</taxon>
        <taxon>Sphingobacteriia</taxon>
        <taxon>Sphingobacteriales</taxon>
        <taxon>Sphingobacteriaceae</taxon>
        <taxon>Sphingobacterium</taxon>
    </lineage>
</organism>
<dbReference type="Pfam" id="PF17390">
    <property type="entry name" value="Bac_rhamnosid_C"/>
    <property type="match status" value="1"/>
</dbReference>
<dbReference type="InterPro" id="IPR008902">
    <property type="entry name" value="Rhamnosid_concanavalin"/>
</dbReference>
<feature type="domain" description="Bacterial alpha-L-rhamnosidase N-terminal" evidence="6">
    <location>
        <begin position="198"/>
        <end position="365"/>
    </location>
</feature>
<name>A0A4U9V7L0_9SPHI</name>
<feature type="domain" description="Alpha-L-rhamnosidase C-terminal" evidence="8">
    <location>
        <begin position="821"/>
        <end position="888"/>
    </location>
</feature>
<dbReference type="PIRSF" id="PIRSF010631">
    <property type="entry name" value="A-rhamnsds"/>
    <property type="match status" value="1"/>
</dbReference>
<dbReference type="Gene3D" id="1.50.10.10">
    <property type="match status" value="1"/>
</dbReference>
<dbReference type="GO" id="GO:0005975">
    <property type="term" value="P:carbohydrate metabolic process"/>
    <property type="evidence" value="ECO:0007669"/>
    <property type="project" value="InterPro"/>
</dbReference>
<dbReference type="GeneID" id="78462836"/>
<keyword evidence="4" id="KW-0472">Membrane</keyword>
<dbReference type="InterPro" id="IPR016007">
    <property type="entry name" value="Alpha_rhamnosid"/>
</dbReference>
<dbReference type="Pfam" id="PF05592">
    <property type="entry name" value="Bac_rhamnosid"/>
    <property type="match status" value="1"/>
</dbReference>
<dbReference type="InterPro" id="IPR012341">
    <property type="entry name" value="6hp_glycosidase-like_sf"/>
</dbReference>
<dbReference type="RefSeq" id="WP_051607305.1">
    <property type="nucleotide sequence ID" value="NZ_LR590484.1"/>
</dbReference>
<evidence type="ECO:0000256" key="3">
    <source>
        <dbReference type="ARBA" id="ARBA00022801"/>
    </source>
</evidence>
<dbReference type="InterPro" id="IPR035396">
    <property type="entry name" value="Bac_rhamnosid6H"/>
</dbReference>
<dbReference type="Pfam" id="PF25788">
    <property type="entry name" value="Ig_Rha78A_N"/>
    <property type="match status" value="1"/>
</dbReference>
<evidence type="ECO:0000259" key="6">
    <source>
        <dbReference type="Pfam" id="PF08531"/>
    </source>
</evidence>
<dbReference type="InterPro" id="IPR035398">
    <property type="entry name" value="Bac_rhamnosid_C"/>
</dbReference>
<evidence type="ECO:0000259" key="8">
    <source>
        <dbReference type="Pfam" id="PF17390"/>
    </source>
</evidence>
<dbReference type="Pfam" id="PF17389">
    <property type="entry name" value="Bac_rhamnosid6H"/>
    <property type="match status" value="1"/>
</dbReference>
<dbReference type="Gene3D" id="2.60.40.10">
    <property type="entry name" value="Immunoglobulins"/>
    <property type="match status" value="1"/>
</dbReference>
<comment type="catalytic activity">
    <reaction evidence="1">
        <text>Hydrolysis of terminal non-reducing alpha-L-rhamnose residues in alpha-L-rhamnosides.</text>
        <dbReference type="EC" id="3.2.1.40"/>
    </reaction>
</comment>
<evidence type="ECO:0000256" key="1">
    <source>
        <dbReference type="ARBA" id="ARBA00001445"/>
    </source>
</evidence>
<dbReference type="InterPro" id="IPR008928">
    <property type="entry name" value="6-hairpin_glycosidase_sf"/>
</dbReference>
<evidence type="ECO:0000259" key="7">
    <source>
        <dbReference type="Pfam" id="PF17389"/>
    </source>
</evidence>
<protein>
    <recommendedName>
        <fullName evidence="2">alpha-L-rhamnosidase</fullName>
        <ecNumber evidence="2">3.2.1.40</ecNumber>
    </recommendedName>
</protein>
<evidence type="ECO:0000313" key="9">
    <source>
        <dbReference type="EMBL" id="VTR38964.1"/>
    </source>
</evidence>
<keyword evidence="4" id="KW-1133">Transmembrane helix</keyword>
<proteinExistence type="predicted"/>
<gene>
    <name evidence="9" type="ORF">NCTC11429_02108</name>
</gene>
<reference evidence="9 10" key="1">
    <citation type="submission" date="2019-05" db="EMBL/GenBank/DDBJ databases">
        <authorList>
            <consortium name="Pathogen Informatics"/>
        </authorList>
    </citation>
    <scope>NUCLEOTIDE SEQUENCE [LARGE SCALE GENOMIC DNA]</scope>
    <source>
        <strain evidence="9 10">NCTC11429</strain>
    </source>
</reference>
<dbReference type="KEGG" id="stha:NCTC11429_02108"/>
<evidence type="ECO:0000256" key="2">
    <source>
        <dbReference type="ARBA" id="ARBA00012652"/>
    </source>
</evidence>
<sequence>MGEVQTNDDRLKYWIGIVHFWSILLLIVFASGPALAQLSFDRVLVNGRVNPLGIHTNKPQFSWRLKSSQNNVFQTAYRIRVEDIMQDKPRLVWDSGWQNTDQSLYIAYTGKALHAGHYYRYWIEAKDNLGNHAQSEKGLFLVGLLQPEDWGVGQWIAKDTLPKAMVNPLPLSSSKFRVDQAFDLPVFRKTFKIKRKLLRSTAFISGLGHYELLLNGKKAENTFLQPGWSKYDKEALYVALDVTNLLHPGENSIGILLGNGFYYIPPVKGRYQKHKVAFGLPKVKMKLVNHYADGSEEVVVTDRSWKVHRSPITFSGMYGGEDYDGHVLASNWSDVEFDDQRWSSALEVDGPALVGQEAEPLRVMQEFSPIRSFKNRKNGNTVYDFGQNASGIVSIKLEGNRGDTVRIYPAELLTADSAANQKATGSPYYYQYVLEKDGTAEWQPRFTYYGFRFAEVVLRPQRGGSIRLKEIKALHIRNGAETVGSFHSSDSLFNQIHQLIKWAINSNMVSVFTDCPHREKLGWLEQLHLMGPSVQYNYDVERLFSKSLRDMRLSQTATGLVPEIAPEYVQFDWGGDMFRDSPEWGSSSIILAWYAYRWYGNSAFLRDNYHMMTRYIEYLGTKAKDYILTQGLGDWYDLGPERPGVSQLTTPGITATAIYFYDLKLMVEIATLLGKEADAAKFEALQAAVYKAFNQRFYRPQEHSYGSGSQTALAMPLYVGLVPKAEEQAVFERLVATVCQNDTALTAGDIGHRYLLQVLQTKKRNDLIFAMHHRDDRPGYGYQIRKGATALTESWAALPNVSNNHFMLGHLMEWFHTGLGGIRQESGSIAFKNFRIEPQMLDAVKDCAVSFRSPYGQIYFKRIGTTDNYQLEVPVNSSCTLVLPQGAYLVNGKPVDGHASAQNDHQIEMKFGSGKYTVIKMMGR</sequence>
<feature type="domain" description="Alpha-L-rhamnosidase six-hairpin glycosidase" evidence="7">
    <location>
        <begin position="482"/>
        <end position="817"/>
    </location>
</feature>
<dbReference type="InterPro" id="IPR013737">
    <property type="entry name" value="Bac_rhamnosid_N"/>
</dbReference>
<evidence type="ECO:0000256" key="4">
    <source>
        <dbReference type="SAM" id="Phobius"/>
    </source>
</evidence>
<evidence type="ECO:0000259" key="5">
    <source>
        <dbReference type="Pfam" id="PF05592"/>
    </source>
</evidence>
<dbReference type="Gene3D" id="2.60.120.260">
    <property type="entry name" value="Galactose-binding domain-like"/>
    <property type="match status" value="2"/>
</dbReference>
<dbReference type="Proteomes" id="UP000308196">
    <property type="component" value="Chromosome"/>
</dbReference>
<dbReference type="EC" id="3.2.1.40" evidence="2"/>
<feature type="transmembrane region" description="Helical" evidence="4">
    <location>
        <begin position="12"/>
        <end position="36"/>
    </location>
</feature>
<dbReference type="STRING" id="1123265.GCA_000686625_00976"/>
<dbReference type="Pfam" id="PF08531">
    <property type="entry name" value="Bac_rhamnosid_N"/>
    <property type="match status" value="1"/>
</dbReference>
<evidence type="ECO:0000313" key="10">
    <source>
        <dbReference type="Proteomes" id="UP000308196"/>
    </source>
</evidence>
<dbReference type="AlphaFoldDB" id="A0A4U9V7L0"/>
<accession>A0A4U9V7L0</accession>
<dbReference type="SUPFAM" id="SSF48208">
    <property type="entry name" value="Six-hairpin glycosidases"/>
    <property type="match status" value="1"/>
</dbReference>
<feature type="domain" description="Alpha-L-rhamnosidase concanavalin-like" evidence="5">
    <location>
        <begin position="376"/>
        <end position="475"/>
    </location>
</feature>
<dbReference type="InterPro" id="IPR013783">
    <property type="entry name" value="Ig-like_fold"/>
</dbReference>
<dbReference type="EMBL" id="LR590484">
    <property type="protein sequence ID" value="VTR38964.1"/>
    <property type="molecule type" value="Genomic_DNA"/>
</dbReference>
<keyword evidence="3" id="KW-0378">Hydrolase</keyword>
<dbReference type="GO" id="GO:0030596">
    <property type="term" value="F:alpha-L-rhamnosidase activity"/>
    <property type="evidence" value="ECO:0007669"/>
    <property type="project" value="UniProtKB-EC"/>
</dbReference>
<dbReference type="Gene3D" id="2.60.420.10">
    <property type="entry name" value="Maltose phosphorylase, domain 3"/>
    <property type="match status" value="1"/>
</dbReference>
<dbReference type="PANTHER" id="PTHR33307:SF11">
    <property type="entry name" value="ALPHA-L-RHAMNOSIDASE"/>
    <property type="match status" value="1"/>
</dbReference>
<keyword evidence="4" id="KW-0812">Transmembrane</keyword>